<comment type="caution">
    <text evidence="8">The sequence shown here is derived from an EMBL/GenBank/DDBJ whole genome shotgun (WGS) entry which is preliminary data.</text>
</comment>
<feature type="domain" description="Bacterial alpha-L-rhamnosidase N-terminal" evidence="5">
    <location>
        <begin position="39"/>
        <end position="211"/>
    </location>
</feature>
<proteinExistence type="predicted"/>
<dbReference type="InterPro" id="IPR035398">
    <property type="entry name" value="Bac_rhamnosid_C"/>
</dbReference>
<dbReference type="SUPFAM" id="SSF48208">
    <property type="entry name" value="Six-hairpin glycosidases"/>
    <property type="match status" value="1"/>
</dbReference>
<dbReference type="Pfam" id="PF05592">
    <property type="entry name" value="Bac_rhamnosid"/>
    <property type="match status" value="1"/>
</dbReference>
<evidence type="ECO:0000313" key="9">
    <source>
        <dbReference type="Proteomes" id="UP000643525"/>
    </source>
</evidence>
<organism evidence="8 9">
    <name type="scientific">Nesterenkonia lutea</name>
    <dbReference type="NCBI Taxonomy" id="272919"/>
    <lineage>
        <taxon>Bacteria</taxon>
        <taxon>Bacillati</taxon>
        <taxon>Actinomycetota</taxon>
        <taxon>Actinomycetes</taxon>
        <taxon>Micrococcales</taxon>
        <taxon>Micrococcaceae</taxon>
        <taxon>Nesterenkonia</taxon>
    </lineage>
</organism>
<dbReference type="PIRSF" id="PIRSF010631">
    <property type="entry name" value="A-rhamnsds"/>
    <property type="match status" value="1"/>
</dbReference>
<dbReference type="PANTHER" id="PTHR33307:SF6">
    <property type="entry name" value="ALPHA-RHAMNOSIDASE (EUROFUNG)-RELATED"/>
    <property type="match status" value="1"/>
</dbReference>
<dbReference type="EMBL" id="JADBED010000001">
    <property type="protein sequence ID" value="MBE1525299.1"/>
    <property type="molecule type" value="Genomic_DNA"/>
</dbReference>
<accession>A0ABR9JH86</accession>
<dbReference type="RefSeq" id="WP_225939113.1">
    <property type="nucleotide sequence ID" value="NZ_BAAALJ010000013.1"/>
</dbReference>
<feature type="domain" description="Alpha-L-rhamnosidase C-terminal" evidence="7">
    <location>
        <begin position="680"/>
        <end position="755"/>
    </location>
</feature>
<feature type="domain" description="Alpha-L-rhamnosidase concanavalin-like" evidence="4">
    <location>
        <begin position="223"/>
        <end position="319"/>
    </location>
</feature>
<keyword evidence="8" id="KW-0326">Glycosidase</keyword>
<evidence type="ECO:0000259" key="5">
    <source>
        <dbReference type="Pfam" id="PF08531"/>
    </source>
</evidence>
<gene>
    <name evidence="8" type="ORF">H4W27_002417</name>
</gene>
<name>A0ABR9JH86_9MICC</name>
<evidence type="ECO:0000259" key="4">
    <source>
        <dbReference type="Pfam" id="PF05592"/>
    </source>
</evidence>
<sequence length="769" mass="84648">MTPHSPAPLTAPMISPAAACTSAPRFRGTFSVEEGHGPVSYAVLRASALGVYEALLDGQAVSDHVLAPGWTSFEWRLHYQSHDLTPQLRETQAGQRHVLAAVVGRGWCRGQLAWDKVADVYASRPGLLMQLDITFADGHVQTVQTDSTWVVQESEVRADDLFDGQTVDARLRSPGWASPTFELENSQWGAVERSPLVMDLMEQRRPPMRRQQELLPERIWTSPSGATLVDFGQNLVGWTRLSVRGRAGETVRLRHAEVLEHGELGTRPLRSALAADSFILSGAEDIFEPTFTIHGFRYVEISGHRGELRRGDLVAVVVHADMTRTGTFRCSNELVNRLHENVLWSLRGNFLTIPTDCPQRDERLGWTGDIAVFAPAAAHLYDVKTFLGDWLKDLSAEQRAADGVVPLVVPDIIKYLDLPEDFPPRETMAIWSDAAVWVPWALWEAYGDVKVLEDQYESMVDHVQRVESLLSDTGVWDRSFQLGDWLDPDAPPDAPGAAKADPAVVATACAARSAGLLAQSALILGHEQDARRFTDLARRLRDAFNQRYVTPAGLIRSDSATVYALALVFDLLTEEQRPLAARRLADLVQGAGHRISTGFAGTPFVLQALSSTGHVEDAYRLLLQKECPSWLYPVTMGATTVWERWDAMRPDGSINPGQMTSFNHYALGAVAEWLHRVVGGIAPATAGYSRVRVAPRPPGPGLATEMSWAQSTMLTPRGLVSVRWELDQGVLVLTVQLPPGVQADLVLPGQETQELLSGEHTLRVPWTGA</sequence>
<dbReference type="Proteomes" id="UP000643525">
    <property type="component" value="Unassembled WGS sequence"/>
</dbReference>
<dbReference type="Gene3D" id="1.50.10.10">
    <property type="match status" value="1"/>
</dbReference>
<evidence type="ECO:0000256" key="2">
    <source>
        <dbReference type="ARBA" id="ARBA00012652"/>
    </source>
</evidence>
<evidence type="ECO:0000256" key="3">
    <source>
        <dbReference type="ARBA" id="ARBA00022801"/>
    </source>
</evidence>
<dbReference type="PANTHER" id="PTHR33307">
    <property type="entry name" value="ALPHA-RHAMNOSIDASE (EUROFUNG)"/>
    <property type="match status" value="1"/>
</dbReference>
<dbReference type="Pfam" id="PF17389">
    <property type="entry name" value="Bac_rhamnosid6H"/>
    <property type="match status" value="1"/>
</dbReference>
<dbReference type="Pfam" id="PF17390">
    <property type="entry name" value="Bac_rhamnosid_C"/>
    <property type="match status" value="1"/>
</dbReference>
<dbReference type="Gene3D" id="2.60.420.10">
    <property type="entry name" value="Maltose phosphorylase, domain 3"/>
    <property type="match status" value="1"/>
</dbReference>
<keyword evidence="3 8" id="KW-0378">Hydrolase</keyword>
<reference evidence="8 9" key="1">
    <citation type="submission" date="2020-10" db="EMBL/GenBank/DDBJ databases">
        <title>Sequencing the genomes of 1000 actinobacteria strains.</title>
        <authorList>
            <person name="Klenk H.-P."/>
        </authorList>
    </citation>
    <scope>NUCLEOTIDE SEQUENCE [LARGE SCALE GENOMIC DNA]</scope>
    <source>
        <strain evidence="8 9">DSM 15666</strain>
    </source>
</reference>
<feature type="domain" description="Alpha-L-rhamnosidase six-hairpin glycosidase" evidence="6">
    <location>
        <begin position="324"/>
        <end position="678"/>
    </location>
</feature>
<comment type="catalytic activity">
    <reaction evidence="1">
        <text>Hydrolysis of terminal non-reducing alpha-L-rhamnose residues in alpha-L-rhamnosides.</text>
        <dbReference type="EC" id="3.2.1.40"/>
    </reaction>
</comment>
<evidence type="ECO:0000313" key="8">
    <source>
        <dbReference type="EMBL" id="MBE1525299.1"/>
    </source>
</evidence>
<evidence type="ECO:0000256" key="1">
    <source>
        <dbReference type="ARBA" id="ARBA00001445"/>
    </source>
</evidence>
<dbReference type="InterPro" id="IPR016007">
    <property type="entry name" value="Alpha_rhamnosid"/>
</dbReference>
<dbReference type="GO" id="GO:0030596">
    <property type="term" value="F:alpha-L-rhamnosidase activity"/>
    <property type="evidence" value="ECO:0007669"/>
    <property type="project" value="UniProtKB-EC"/>
</dbReference>
<dbReference type="InterPro" id="IPR035396">
    <property type="entry name" value="Bac_rhamnosid6H"/>
</dbReference>
<dbReference type="Gene3D" id="2.60.120.260">
    <property type="entry name" value="Galactose-binding domain-like"/>
    <property type="match status" value="2"/>
</dbReference>
<dbReference type="InterPro" id="IPR008928">
    <property type="entry name" value="6-hairpin_glycosidase_sf"/>
</dbReference>
<protein>
    <recommendedName>
        <fullName evidence="2">alpha-L-rhamnosidase</fullName>
        <ecNumber evidence="2">3.2.1.40</ecNumber>
    </recommendedName>
</protein>
<dbReference type="InterPro" id="IPR012341">
    <property type="entry name" value="6hp_glycosidase-like_sf"/>
</dbReference>
<evidence type="ECO:0000259" key="7">
    <source>
        <dbReference type="Pfam" id="PF17390"/>
    </source>
</evidence>
<evidence type="ECO:0000259" key="6">
    <source>
        <dbReference type="Pfam" id="PF17389"/>
    </source>
</evidence>
<keyword evidence="9" id="KW-1185">Reference proteome</keyword>
<dbReference type="InterPro" id="IPR008902">
    <property type="entry name" value="Rhamnosid_concanavalin"/>
</dbReference>
<dbReference type="EC" id="3.2.1.40" evidence="2"/>
<dbReference type="Pfam" id="PF08531">
    <property type="entry name" value="Bac_rhamnosid_N"/>
    <property type="match status" value="1"/>
</dbReference>
<dbReference type="InterPro" id="IPR013737">
    <property type="entry name" value="Bac_rhamnosid_N"/>
</dbReference>